<evidence type="ECO:0000313" key="1">
    <source>
        <dbReference type="EMBL" id="ETM99537.1"/>
    </source>
</evidence>
<name>W2PEQ0_PHYN3</name>
<sequence length="116" mass="12594">MAQKNNAQRRGRGPDAHTQAMRCVEQPPIGVDPFGTVSIGESWRRAPQRCSLRTFGIVYSVVVVIPSFRTAAGRRSLQTCAATTARVVMVNSNDCGFHPFVTLHIASESVTGDGYD</sequence>
<gene>
    <name evidence="1" type="ORF">PPTG_24404</name>
</gene>
<dbReference type="VEuPathDB" id="FungiDB:PPTG_24404"/>
<dbReference type="RefSeq" id="XP_008915186.1">
    <property type="nucleotide sequence ID" value="XM_008916938.1"/>
</dbReference>
<organism evidence="1 2">
    <name type="scientific">Phytophthora nicotianae (strain INRA-310)</name>
    <name type="common">Phytophthora parasitica</name>
    <dbReference type="NCBI Taxonomy" id="761204"/>
    <lineage>
        <taxon>Eukaryota</taxon>
        <taxon>Sar</taxon>
        <taxon>Stramenopiles</taxon>
        <taxon>Oomycota</taxon>
        <taxon>Peronosporomycetes</taxon>
        <taxon>Peronosporales</taxon>
        <taxon>Peronosporaceae</taxon>
        <taxon>Phytophthora</taxon>
    </lineage>
</organism>
<dbReference type="AlphaFoldDB" id="W2PEQ0"/>
<reference evidence="2" key="1">
    <citation type="submission" date="2011-12" db="EMBL/GenBank/DDBJ databases">
        <authorList>
            <consortium name="The Broad Institute Genome Sequencing Platform"/>
            <person name="Russ C."/>
            <person name="Tyler B."/>
            <person name="Panabieres F."/>
            <person name="Shan W."/>
            <person name="Tripathy S."/>
            <person name="Grunwald N."/>
            <person name="Machado M."/>
            <person name="Young S.K."/>
            <person name="Zeng Q."/>
            <person name="Gargeya S."/>
            <person name="Fitzgerald M."/>
            <person name="Haas B."/>
            <person name="Abouelleil A."/>
            <person name="Alvarado L."/>
            <person name="Arachchi H.M."/>
            <person name="Berlin A."/>
            <person name="Chapman S.B."/>
            <person name="Gearin G."/>
            <person name="Goldberg J."/>
            <person name="Griggs A."/>
            <person name="Gujja S."/>
            <person name="Hansen M."/>
            <person name="Heiman D."/>
            <person name="Howarth C."/>
            <person name="Larimer J."/>
            <person name="Lui A."/>
            <person name="MacDonald P.J.P."/>
            <person name="McCowen C."/>
            <person name="Montmayeur A."/>
            <person name="Murphy C."/>
            <person name="Neiman D."/>
            <person name="Pearson M."/>
            <person name="Priest M."/>
            <person name="Roberts A."/>
            <person name="Saif S."/>
            <person name="Shea T."/>
            <person name="Sisk P."/>
            <person name="Stolte C."/>
            <person name="Sykes S."/>
            <person name="Wortman J."/>
            <person name="Nusbaum C."/>
            <person name="Birren B."/>
        </authorList>
    </citation>
    <scope>NUCLEOTIDE SEQUENCE [LARGE SCALE GENOMIC DNA]</scope>
    <source>
        <strain evidence="2">INRA-310</strain>
    </source>
</reference>
<protein>
    <submittedName>
        <fullName evidence="1">Uncharacterized protein</fullName>
    </submittedName>
</protein>
<reference evidence="1 2" key="2">
    <citation type="submission" date="2013-11" db="EMBL/GenBank/DDBJ databases">
        <title>The Genome Sequence of Phytophthora parasitica INRA-310.</title>
        <authorList>
            <consortium name="The Broad Institute Genomics Platform"/>
            <person name="Russ C."/>
            <person name="Tyler B."/>
            <person name="Panabieres F."/>
            <person name="Shan W."/>
            <person name="Tripathy S."/>
            <person name="Grunwald N."/>
            <person name="Machado M."/>
            <person name="Johnson C.S."/>
            <person name="Arredondo F."/>
            <person name="Hong C."/>
            <person name="Coffey M."/>
            <person name="Young S.K."/>
            <person name="Zeng Q."/>
            <person name="Gargeya S."/>
            <person name="Fitzgerald M."/>
            <person name="Abouelleil A."/>
            <person name="Alvarado L."/>
            <person name="Chapman S.B."/>
            <person name="Gainer-Dewar J."/>
            <person name="Goldberg J."/>
            <person name="Griggs A."/>
            <person name="Gujja S."/>
            <person name="Hansen M."/>
            <person name="Howarth C."/>
            <person name="Imamovic A."/>
            <person name="Ireland A."/>
            <person name="Larimer J."/>
            <person name="McCowan C."/>
            <person name="Murphy C."/>
            <person name="Pearson M."/>
            <person name="Poon T.W."/>
            <person name="Priest M."/>
            <person name="Roberts A."/>
            <person name="Saif S."/>
            <person name="Shea T."/>
            <person name="Sykes S."/>
            <person name="Wortman J."/>
            <person name="Nusbaum C."/>
            <person name="Birren B."/>
        </authorList>
    </citation>
    <scope>NUCLEOTIDE SEQUENCE [LARGE SCALE GENOMIC DNA]</scope>
    <source>
        <strain evidence="1 2">INRA-310</strain>
    </source>
</reference>
<proteinExistence type="predicted"/>
<evidence type="ECO:0000313" key="2">
    <source>
        <dbReference type="Proteomes" id="UP000018817"/>
    </source>
</evidence>
<dbReference type="Proteomes" id="UP000018817">
    <property type="component" value="Unassembled WGS sequence"/>
</dbReference>
<dbReference type="EMBL" id="KI669651">
    <property type="protein sequence ID" value="ETM99537.1"/>
    <property type="molecule type" value="Genomic_DNA"/>
</dbReference>
<dbReference type="GeneID" id="20193003"/>
<accession>W2PEQ0</accession>